<dbReference type="InterPro" id="IPR018709">
    <property type="entry name" value="CoA_activase_DUF2229"/>
</dbReference>
<evidence type="ECO:0000256" key="1">
    <source>
        <dbReference type="ARBA" id="ARBA00001966"/>
    </source>
</evidence>
<dbReference type="PANTHER" id="PTHR32329">
    <property type="entry name" value="BIFUNCTIONAL PROTEIN [INCLUDES 2-HYDROXYACYL-COA DEHYDRATASE (N-TER) AND ITS ACTIVATOR DOMAIN (C_TERM)-RELATED"/>
    <property type="match status" value="1"/>
</dbReference>
<proteinExistence type="predicted"/>
<sequence length="1439" mass="160471">MENILRIGVDIGSTTIKMVVINEDEEILFKTYRRHLADIRNAFKSCIEDAGNIIKEKKLTFSISGSGGMSLAEKLKVEFIQEVIASTKAIQIHNPETDVVIELGGEDAKITYLNGGVEQRMNGTCAGGTGAFIDQMASLLNMDAGSLNEEAKNYTNIYPIAARCGVFAKTDVQPLINEGAKKCDIAISIFHAVVVQTISVLACGRPVLGKVAFLGGPLTFLSELRKRFIEVLKLKEHEVIFPSNSELYVALGAALSCEGKAQYDYDSILSKLQSIKDEEENKSDSLQPLFENKEDYDLFKSRHDKNIVKEIHINKAEGKCYLGIDAGSTTTKAILINEKCEILYSYYAGNKGNPVDTAAGIIKEIYSNIPEGAKIVYSGVTGYGEHLLKEAFSMDIGEIETVAHYKAAKFFCPNVDFILDIGGQDMKCLRIKDGTIQSITLNEACSAGCGSFLQAFAKSLGFEIKDFAKKALFAKAPVDLGSKCTVFMNSKVKQAQKEGFTVEDIAAGLAYSVVKNTLYKVIKLRNPDELGKNIVVQGGTFYNEAVLRSFEILSGRNVIRPNISGLMGAFGAAILAKEAYEEKCNCTYDEVAVTVEDDRDNDYRVNKCEINTCDNNNEHCISTLISKENVDNIEMKSTNSRCSGCSNNCLLTINRFPNGNKFIAGNKCDTPLGNNTKNKDVPNLYEYKYNRLFNYKPLELNKAKRGIIGIPRVLNMYENYPLWFTLFTNLGFSVQLSEKSSKKLYEKGLTSIVSETACYPAKMTHGHVEDLIEKGIKNIFYPCILHESREFKNATDTFNCPVVTSYAEVIKNNMDSLEEENVNFMNPFLPIANKSKLKKRLKDALSIFNISQREINYAVDKAWDEQENFKKDIREKGVETLKYIKDHNIQGILLGGRPYHVDPEINHGMPKLINSLGFAVFTEDSVAHLGEIDGKLNVVDQWAYHSRLYRASNFIIDHDDINLVQLTSFGCGLDSITTDAVAEILECGSKIYTNIKIDEGSNLGAARIRLRSLKAAIEERKNKNIETSITKKDTKKFINPGKNKTIIVPQFSPIHFNILESAFRACGYDLVVLNNGNNAIDEGLKYVNNDICYPAIVVIGQVIEALKSGRYDLENTSILLAQSEGQCRFTNYTSVLEKALKEAGYEDLPVLSLSLAGVDKTNSLEGMNLDLVKKSIVGVIYGDLLSRVLHRVRPYEKIKGSADELYKKWTRICRESFEEPLKKNFKSIISSIIKEFEELPRIDVYKPKVGLVGELLVKFNPIANNSIVNMLEKEGVEVVHNDLLSLFLSSAKNQIFNYKHLDGKYISKLKGEITIKLIEKYQKVYIDALKKSRIFYVTEKIDEMAHNASKIISLGNQSGEGWKLPGEIMELENWGVNNVVCMQPFGCLPSHAVARGTIKALKKLNNKLNIVTIEYDPGSSEVNQNNRIKLMLASAFDKI</sequence>
<dbReference type="InterPro" id="IPR043129">
    <property type="entry name" value="ATPase_NBD"/>
</dbReference>
<feature type="domain" description="ATPase BadF/BadG/BcrA/BcrD type" evidence="5">
    <location>
        <begin position="7"/>
        <end position="255"/>
    </location>
</feature>
<evidence type="ECO:0000256" key="2">
    <source>
        <dbReference type="ARBA" id="ARBA00022723"/>
    </source>
</evidence>
<evidence type="ECO:0000259" key="6">
    <source>
        <dbReference type="Pfam" id="PF09989"/>
    </source>
</evidence>
<dbReference type="Gene3D" id="3.30.420.40">
    <property type="match status" value="4"/>
</dbReference>
<dbReference type="PANTHER" id="PTHR32329:SF4">
    <property type="entry name" value="ACTIVATOR OF 2-HYDROXYACYL-COA DEHYDRATASE"/>
    <property type="match status" value="1"/>
</dbReference>
<evidence type="ECO:0000256" key="4">
    <source>
        <dbReference type="ARBA" id="ARBA00023014"/>
    </source>
</evidence>
<keyword evidence="2" id="KW-0479">Metal-binding</keyword>
<dbReference type="GO" id="GO:0046872">
    <property type="term" value="F:metal ion binding"/>
    <property type="evidence" value="ECO:0007669"/>
    <property type="project" value="UniProtKB-KW"/>
</dbReference>
<feature type="domain" description="ATPase BadF/BadG/BcrA/BcrD type" evidence="5">
    <location>
        <begin position="322"/>
        <end position="576"/>
    </location>
</feature>
<accession>A0A512TQY8</accession>
<gene>
    <name evidence="7" type="ORF">CBU02nite_31960</name>
</gene>
<dbReference type="SUPFAM" id="SSF53067">
    <property type="entry name" value="Actin-like ATPase domain"/>
    <property type="match status" value="2"/>
</dbReference>
<dbReference type="Pfam" id="PF01869">
    <property type="entry name" value="BcrAD_BadFG"/>
    <property type="match status" value="2"/>
</dbReference>
<evidence type="ECO:0000259" key="5">
    <source>
        <dbReference type="Pfam" id="PF01869"/>
    </source>
</evidence>
<dbReference type="InterPro" id="IPR008275">
    <property type="entry name" value="CoA_E_activase_dom"/>
</dbReference>
<dbReference type="GO" id="GO:0051536">
    <property type="term" value="F:iron-sulfur cluster binding"/>
    <property type="evidence" value="ECO:0007669"/>
    <property type="project" value="UniProtKB-KW"/>
</dbReference>
<protein>
    <submittedName>
        <fullName evidence="7">2-hydroxyglutaryl-CoA dehydratase</fullName>
    </submittedName>
</protein>
<dbReference type="Pfam" id="PF09989">
    <property type="entry name" value="DUF2229"/>
    <property type="match status" value="1"/>
</dbReference>
<dbReference type="InterPro" id="IPR051805">
    <property type="entry name" value="Dehydratase_Activator_Redct"/>
</dbReference>
<dbReference type="Proteomes" id="UP000321089">
    <property type="component" value="Unassembled WGS sequence"/>
</dbReference>
<dbReference type="NCBIfam" id="TIGR00241">
    <property type="entry name" value="CoA_E_activ"/>
    <property type="match status" value="1"/>
</dbReference>
<reference evidence="7 8" key="1">
    <citation type="submission" date="2019-07" db="EMBL/GenBank/DDBJ databases">
        <title>Whole genome shotgun sequence of Clostridium butyricum NBRC 3858.</title>
        <authorList>
            <person name="Hosoyama A."/>
            <person name="Uohara A."/>
            <person name="Ohji S."/>
            <person name="Ichikawa N."/>
        </authorList>
    </citation>
    <scope>NUCLEOTIDE SEQUENCE [LARGE SCALE GENOMIC DNA]</scope>
    <source>
        <strain evidence="7 8">NBRC 3858</strain>
    </source>
</reference>
<keyword evidence="4" id="KW-0411">Iron-sulfur</keyword>
<dbReference type="EMBL" id="BKBC01000057">
    <property type="protein sequence ID" value="GEQ22690.1"/>
    <property type="molecule type" value="Genomic_DNA"/>
</dbReference>
<comment type="cofactor">
    <cofactor evidence="1">
        <name>[4Fe-4S] cluster</name>
        <dbReference type="ChEBI" id="CHEBI:49883"/>
    </cofactor>
</comment>
<evidence type="ECO:0000313" key="7">
    <source>
        <dbReference type="EMBL" id="GEQ22690.1"/>
    </source>
</evidence>
<name>A0A512TQY8_CLOBU</name>
<dbReference type="InterPro" id="IPR002731">
    <property type="entry name" value="ATPase_BadF"/>
</dbReference>
<dbReference type="RefSeq" id="WP_146869029.1">
    <property type="nucleotide sequence ID" value="NZ_BKBC01000057.1"/>
</dbReference>
<comment type="caution">
    <text evidence="7">The sequence shown here is derived from an EMBL/GenBank/DDBJ whole genome shotgun (WGS) entry which is preliminary data.</text>
</comment>
<keyword evidence="3" id="KW-0408">Iron</keyword>
<feature type="domain" description="DUF2229" evidence="6">
    <location>
        <begin position="708"/>
        <end position="926"/>
    </location>
</feature>
<evidence type="ECO:0000313" key="8">
    <source>
        <dbReference type="Proteomes" id="UP000321089"/>
    </source>
</evidence>
<organism evidence="7 8">
    <name type="scientific">Clostridium butyricum</name>
    <dbReference type="NCBI Taxonomy" id="1492"/>
    <lineage>
        <taxon>Bacteria</taxon>
        <taxon>Bacillati</taxon>
        <taxon>Bacillota</taxon>
        <taxon>Clostridia</taxon>
        <taxon>Eubacteriales</taxon>
        <taxon>Clostridiaceae</taxon>
        <taxon>Clostridium</taxon>
    </lineage>
</organism>
<evidence type="ECO:0000256" key="3">
    <source>
        <dbReference type="ARBA" id="ARBA00023004"/>
    </source>
</evidence>
<dbReference type="CDD" id="cd24034">
    <property type="entry name" value="ASKHA_NBD_O66634-like_rpt1"/>
    <property type="match status" value="1"/>
</dbReference>
<dbReference type="CDD" id="cd24035">
    <property type="entry name" value="ASKHA_NBD_O66634-like_rpt2"/>
    <property type="match status" value="1"/>
</dbReference>